<evidence type="ECO:0000256" key="6">
    <source>
        <dbReference type="ARBA" id="ARBA00023065"/>
    </source>
</evidence>
<comment type="similarity">
    <text evidence="2 8">Belongs to the ZIP transporter (TC 2.A.5) family.</text>
</comment>
<dbReference type="GO" id="GO:0005886">
    <property type="term" value="C:plasma membrane"/>
    <property type="evidence" value="ECO:0000318"/>
    <property type="project" value="GO_Central"/>
</dbReference>
<dbReference type="JaponicusDB" id="SJAG_04185">
    <property type="gene designation" value="zrt1"/>
</dbReference>
<dbReference type="PANTHER" id="PTHR11040">
    <property type="entry name" value="ZINC/IRON TRANSPORTER"/>
    <property type="match status" value="1"/>
</dbReference>
<keyword evidence="3 8" id="KW-0813">Transport</keyword>
<evidence type="ECO:0000313" key="10">
    <source>
        <dbReference type="EMBL" id="EEB09011.1"/>
    </source>
</evidence>
<proteinExistence type="inferred from homology"/>
<feature type="transmembrane region" description="Helical" evidence="8">
    <location>
        <begin position="238"/>
        <end position="260"/>
    </location>
</feature>
<feature type="transmembrane region" description="Helical" evidence="8">
    <location>
        <begin position="372"/>
        <end position="390"/>
    </location>
</feature>
<feature type="transmembrane region" description="Helical" evidence="8">
    <location>
        <begin position="300"/>
        <end position="320"/>
    </location>
</feature>
<feature type="compositionally biased region" description="Low complexity" evidence="9">
    <location>
        <begin position="171"/>
        <end position="180"/>
    </location>
</feature>
<evidence type="ECO:0000256" key="4">
    <source>
        <dbReference type="ARBA" id="ARBA00022692"/>
    </source>
</evidence>
<dbReference type="eggNOG" id="KOG1558">
    <property type="taxonomic scope" value="Eukaryota"/>
</dbReference>
<evidence type="ECO:0000256" key="7">
    <source>
        <dbReference type="ARBA" id="ARBA00023136"/>
    </source>
</evidence>
<dbReference type="OrthoDB" id="448280at2759"/>
<dbReference type="HOGENOM" id="CLU_027089_0_2_1"/>
<feature type="region of interest" description="Disordered" evidence="9">
    <location>
        <begin position="171"/>
        <end position="197"/>
    </location>
</feature>
<dbReference type="GO" id="GO:0071577">
    <property type="term" value="P:zinc ion transmembrane transport"/>
    <property type="evidence" value="ECO:0000318"/>
    <property type="project" value="GO_Central"/>
</dbReference>
<feature type="compositionally biased region" description="Basic and acidic residues" evidence="9">
    <location>
        <begin position="186"/>
        <end position="197"/>
    </location>
</feature>
<feature type="transmembrane region" description="Helical" evidence="8">
    <location>
        <begin position="340"/>
        <end position="360"/>
    </location>
</feature>
<keyword evidence="6 8" id="KW-0406">Ion transport</keyword>
<evidence type="ECO:0000256" key="1">
    <source>
        <dbReference type="ARBA" id="ARBA00004141"/>
    </source>
</evidence>
<feature type="transmembrane region" description="Helical" evidence="8">
    <location>
        <begin position="57"/>
        <end position="81"/>
    </location>
</feature>
<evidence type="ECO:0000256" key="5">
    <source>
        <dbReference type="ARBA" id="ARBA00022989"/>
    </source>
</evidence>
<dbReference type="NCBIfam" id="TIGR00820">
    <property type="entry name" value="zip"/>
    <property type="match status" value="1"/>
</dbReference>
<comment type="subcellular location">
    <subcellularLocation>
        <location evidence="1 8">Membrane</location>
        <topology evidence="1 8">Multi-pass membrane protein</topology>
    </subcellularLocation>
</comment>
<dbReference type="RefSeq" id="XP_002175304.1">
    <property type="nucleotide sequence ID" value="XM_002175268.2"/>
</dbReference>
<comment type="caution">
    <text evidence="8">Lacks conserved residue(s) required for the propagation of feature annotation.</text>
</comment>
<evidence type="ECO:0000313" key="11">
    <source>
        <dbReference type="JaponicusDB" id="SJAG_04185"/>
    </source>
</evidence>
<evidence type="ECO:0000313" key="12">
    <source>
        <dbReference type="Proteomes" id="UP000001744"/>
    </source>
</evidence>
<dbReference type="STRING" id="402676.B6K657"/>
<dbReference type="AlphaFoldDB" id="B6K657"/>
<evidence type="ECO:0000256" key="2">
    <source>
        <dbReference type="ARBA" id="ARBA00006939"/>
    </source>
</evidence>
<evidence type="ECO:0000256" key="3">
    <source>
        <dbReference type="ARBA" id="ARBA00022448"/>
    </source>
</evidence>
<dbReference type="GO" id="GO:0000006">
    <property type="term" value="F:high-affinity zinc transmembrane transporter activity"/>
    <property type="evidence" value="ECO:0007669"/>
    <property type="project" value="EnsemblFungi"/>
</dbReference>
<evidence type="ECO:0000256" key="9">
    <source>
        <dbReference type="SAM" id="MobiDB-lite"/>
    </source>
</evidence>
<keyword evidence="4 8" id="KW-0812">Transmembrane</keyword>
<feature type="transmembrane region" description="Helical" evidence="8">
    <location>
        <begin position="101"/>
        <end position="120"/>
    </location>
</feature>
<dbReference type="InterPro" id="IPR004698">
    <property type="entry name" value="Zn/Fe_permease_fun/pln"/>
</dbReference>
<keyword evidence="7 8" id="KW-0472">Membrane</keyword>
<dbReference type="GeneID" id="7050580"/>
<accession>B6K657</accession>
<sequence>MGFRDYTFEELFVHGLHAVNVTHQLSAHSNEDEDTGTGNSSTPIVCSGDENGYNGLLAVRIVSIFVIFITSMLGVFTPLVLSHFKQRSTRYGNVMNYVYTFCRYFGAGVILATAFIHLLAPACNKLYDSCLDALGFDSYDWAPCISMIAAWFILVLDLILSRFVEYKFGSQGSHSHSHSQPVGDNYQDHPKDLEDPTLSDKEEEYHVQEFPKSGNSNTTDVTAVTVDRQMLLHQQLGAFYILEFGVIMHSVIIGLTLAVSGDEFKTLFPVIVFHQAFEGMGLGSRLSAMAWKPGFNIQPYILGILYSIVTPIGVAVGIGIRKSWNPIAPGSYAAQGVLDAFSSGILIYAGLVELLAYDFLFDPNREKGTWKTVYMVFCAMLGTGLMALLGKWA</sequence>
<dbReference type="InterPro" id="IPR003689">
    <property type="entry name" value="ZIP"/>
</dbReference>
<dbReference type="Proteomes" id="UP000001744">
    <property type="component" value="Unassembled WGS sequence"/>
</dbReference>
<dbReference type="VEuPathDB" id="FungiDB:SJAG_04185"/>
<reference evidence="10 12" key="1">
    <citation type="journal article" date="2011" name="Science">
        <title>Comparative functional genomics of the fission yeasts.</title>
        <authorList>
            <person name="Rhind N."/>
            <person name="Chen Z."/>
            <person name="Yassour M."/>
            <person name="Thompson D.A."/>
            <person name="Haas B.J."/>
            <person name="Habib N."/>
            <person name="Wapinski I."/>
            <person name="Roy S."/>
            <person name="Lin M.F."/>
            <person name="Heiman D.I."/>
            <person name="Young S.K."/>
            <person name="Furuya K."/>
            <person name="Guo Y."/>
            <person name="Pidoux A."/>
            <person name="Chen H.M."/>
            <person name="Robbertse B."/>
            <person name="Goldberg J.M."/>
            <person name="Aoki K."/>
            <person name="Bayne E.H."/>
            <person name="Berlin A.M."/>
            <person name="Desjardins C.A."/>
            <person name="Dobbs E."/>
            <person name="Dukaj L."/>
            <person name="Fan L."/>
            <person name="FitzGerald M.G."/>
            <person name="French C."/>
            <person name="Gujja S."/>
            <person name="Hansen K."/>
            <person name="Keifenheim D."/>
            <person name="Levin J.Z."/>
            <person name="Mosher R.A."/>
            <person name="Mueller C.A."/>
            <person name="Pfiffner J."/>
            <person name="Priest M."/>
            <person name="Russ C."/>
            <person name="Smialowska A."/>
            <person name="Swoboda P."/>
            <person name="Sykes S.M."/>
            <person name="Vaughn M."/>
            <person name="Vengrova S."/>
            <person name="Yoder R."/>
            <person name="Zeng Q."/>
            <person name="Allshire R."/>
            <person name="Baulcombe D."/>
            <person name="Birren B.W."/>
            <person name="Brown W."/>
            <person name="Ekwall K."/>
            <person name="Kellis M."/>
            <person name="Leatherwood J."/>
            <person name="Levin H."/>
            <person name="Margalit H."/>
            <person name="Martienssen R."/>
            <person name="Nieduszynski C.A."/>
            <person name="Spatafora J.W."/>
            <person name="Friedman N."/>
            <person name="Dalgaard J.Z."/>
            <person name="Baumann P."/>
            <person name="Niki H."/>
            <person name="Regev A."/>
            <person name="Nusbaum C."/>
        </authorList>
    </citation>
    <scope>NUCLEOTIDE SEQUENCE [LARGE SCALE GENOMIC DNA]</scope>
    <source>
        <strain evidence="12">yFS275 / FY16936</strain>
    </source>
</reference>
<evidence type="ECO:0000256" key="8">
    <source>
        <dbReference type="RuleBase" id="RU362088"/>
    </source>
</evidence>
<organism evidence="10 12">
    <name type="scientific">Schizosaccharomyces japonicus (strain yFS275 / FY16936)</name>
    <name type="common">Fission yeast</name>
    <dbReference type="NCBI Taxonomy" id="402676"/>
    <lineage>
        <taxon>Eukaryota</taxon>
        <taxon>Fungi</taxon>
        <taxon>Dikarya</taxon>
        <taxon>Ascomycota</taxon>
        <taxon>Taphrinomycotina</taxon>
        <taxon>Schizosaccharomycetes</taxon>
        <taxon>Schizosaccharomycetales</taxon>
        <taxon>Schizosaccharomycetaceae</taxon>
        <taxon>Schizosaccharomyces</taxon>
    </lineage>
</organism>
<dbReference type="EMBL" id="KE651167">
    <property type="protein sequence ID" value="EEB09011.1"/>
    <property type="molecule type" value="Genomic_DNA"/>
</dbReference>
<name>B6K657_SCHJY</name>
<gene>
    <name evidence="11" type="primary">zrt1</name>
    <name evidence="10" type="ORF">SJAG_04185</name>
</gene>
<keyword evidence="12" id="KW-1185">Reference proteome</keyword>
<dbReference type="Pfam" id="PF02535">
    <property type="entry name" value="Zip"/>
    <property type="match status" value="1"/>
</dbReference>
<dbReference type="GO" id="GO:0071578">
    <property type="term" value="P:zinc ion import across plasma membrane"/>
    <property type="evidence" value="ECO:0007669"/>
    <property type="project" value="EnsemblFungi"/>
</dbReference>
<dbReference type="OMA" id="YNPGSFT"/>
<dbReference type="GO" id="GO:0005385">
    <property type="term" value="F:zinc ion transmembrane transporter activity"/>
    <property type="evidence" value="ECO:0000318"/>
    <property type="project" value="GO_Central"/>
</dbReference>
<keyword evidence="5 8" id="KW-1133">Transmembrane helix</keyword>
<feature type="transmembrane region" description="Helical" evidence="8">
    <location>
        <begin position="140"/>
        <end position="160"/>
    </location>
</feature>
<dbReference type="PANTHER" id="PTHR11040:SF32">
    <property type="entry name" value="ZINC-REGULATED TRANSPORTER 1"/>
    <property type="match status" value="1"/>
</dbReference>
<dbReference type="GO" id="GO:0006882">
    <property type="term" value="P:intracellular zinc ion homeostasis"/>
    <property type="evidence" value="ECO:0007669"/>
    <property type="project" value="EnsemblFungi"/>
</dbReference>
<protein>
    <submittedName>
        <fullName evidence="10">ZIP zinc transporter Zrt1</fullName>
    </submittedName>
</protein>